<keyword evidence="1" id="KW-0732">Signal</keyword>
<organism evidence="2 4">
    <name type="scientific">Plasmodium gaboni</name>
    <dbReference type="NCBI Taxonomy" id="647221"/>
    <lineage>
        <taxon>Eukaryota</taxon>
        <taxon>Sar</taxon>
        <taxon>Alveolata</taxon>
        <taxon>Apicomplexa</taxon>
        <taxon>Aconoidasida</taxon>
        <taxon>Haemosporida</taxon>
        <taxon>Plasmodiidae</taxon>
        <taxon>Plasmodium</taxon>
        <taxon>Plasmodium (Laverania)</taxon>
    </lineage>
</organism>
<dbReference type="OrthoDB" id="376277at2759"/>
<evidence type="ECO:0000313" key="4">
    <source>
        <dbReference type="Proteomes" id="UP000076004"/>
    </source>
</evidence>
<comment type="caution">
    <text evidence="2">The sequence shown here is derived from an EMBL/GenBank/DDBJ whole genome shotgun (WGS) entry which is preliminary data.</text>
</comment>
<reference evidence="2 4" key="1">
    <citation type="journal article" date="2016" name="Nat. Commun.">
        <title>Genomes of cryptic chimpanzee Plasmodium species reveal key evolutionary events leading to human malaria.</title>
        <authorList>
            <person name="Sundararaman S.A."/>
            <person name="Plenderleith L.J."/>
            <person name="Liu W."/>
            <person name="Loy D.E."/>
            <person name="Learn G.H."/>
            <person name="Li Y."/>
            <person name="Shaw K.S."/>
            <person name="Ayouba A."/>
            <person name="Peeters M."/>
            <person name="Speede S."/>
            <person name="Shaw G.M."/>
            <person name="Bushman F.D."/>
            <person name="Brisson D."/>
            <person name="Rayner J.C."/>
            <person name="Sharp P.M."/>
            <person name="Hahn B.H."/>
        </authorList>
    </citation>
    <scope>NUCLEOTIDE SEQUENCE [LARGE SCALE GENOMIC DNA]</scope>
    <source>
        <strain evidence="2 4">SY75</strain>
    </source>
</reference>
<evidence type="ECO:0000313" key="5">
    <source>
        <dbReference type="Proteomes" id="UP000831156"/>
    </source>
</evidence>
<dbReference type="VEuPathDB" id="PlasmoDB:PGABG01_0035100"/>
<evidence type="ECO:0000313" key="2">
    <source>
        <dbReference type="EMBL" id="KYN93391.1"/>
    </source>
</evidence>
<feature type="signal peptide" evidence="1">
    <location>
        <begin position="1"/>
        <end position="20"/>
    </location>
</feature>
<sequence>MFYYLKKISFPLALSILVLTQDGNHEKSNTKICNRINSMSLRNFRTLVEHENDIPSVHVGLEDEYYEQDDLYDKIMKLYNNEDEEINMEFRSWLQKYMEVTREIKEKFSQNVE</sequence>
<dbReference type="VEuPathDB" id="PlasmoDB:PGSY75_0017100"/>
<dbReference type="GeneID" id="29773883"/>
<proteinExistence type="predicted"/>
<dbReference type="KEGG" id="pgab:PGSY75_0017100"/>
<dbReference type="Proteomes" id="UP000076004">
    <property type="component" value="Unassembled WGS sequence"/>
</dbReference>
<keyword evidence="5" id="KW-1185">Reference proteome</keyword>
<evidence type="ECO:0000256" key="1">
    <source>
        <dbReference type="SAM" id="SignalP"/>
    </source>
</evidence>
<gene>
    <name evidence="3" type="ORF">PGABG01_0035100</name>
    <name evidence="2" type="ORF">PGSY75_0017100</name>
</gene>
<dbReference type="EMBL" id="FMKD01000016">
    <property type="protein sequence ID" value="SCQ12598.1"/>
    <property type="molecule type" value="Genomic_DNA"/>
</dbReference>
<dbReference type="AlphaFoldDB" id="A0A151L372"/>
<protein>
    <submittedName>
        <fullName evidence="2">Putative exported protein</fullName>
    </submittedName>
</protein>
<feature type="chain" id="PRO_5007583903" evidence="1">
    <location>
        <begin position="21"/>
        <end position="113"/>
    </location>
</feature>
<name>A0A151L372_9APIC</name>
<reference evidence="3" key="2">
    <citation type="submission" date="2016-09" db="EMBL/GenBank/DDBJ databases">
        <authorList>
            <consortium name="Pathogen Informatics"/>
            <person name="Sun Q."/>
            <person name="Inoue M."/>
        </authorList>
    </citation>
    <scope>NUCLEOTIDE SEQUENCE</scope>
</reference>
<dbReference type="Proteomes" id="UP000831156">
    <property type="component" value="Unassembled WGS sequence"/>
</dbReference>
<accession>A0A151L372</accession>
<dbReference type="RefSeq" id="XP_018638913.1">
    <property type="nucleotide sequence ID" value="XM_018783310.1"/>
</dbReference>
<evidence type="ECO:0000313" key="3">
    <source>
        <dbReference type="EMBL" id="SCQ12598.1"/>
    </source>
</evidence>
<dbReference type="EMBL" id="LVLB01000188">
    <property type="protein sequence ID" value="KYN93391.1"/>
    <property type="molecule type" value="Genomic_DNA"/>
</dbReference>